<reference evidence="2" key="1">
    <citation type="submission" date="2016-11" db="UniProtKB">
        <authorList>
            <consortium name="WormBaseParasite"/>
        </authorList>
    </citation>
    <scope>IDENTIFICATION</scope>
</reference>
<dbReference type="Proteomes" id="UP000095287">
    <property type="component" value="Unplaced"/>
</dbReference>
<dbReference type="WBParaSite" id="L893_g30612.t1">
    <property type="protein sequence ID" value="L893_g30612.t1"/>
    <property type="gene ID" value="L893_g30612"/>
</dbReference>
<evidence type="ECO:0000313" key="1">
    <source>
        <dbReference type="Proteomes" id="UP000095287"/>
    </source>
</evidence>
<evidence type="ECO:0000313" key="2">
    <source>
        <dbReference type="WBParaSite" id="L893_g30612.t1"/>
    </source>
</evidence>
<name>A0A1I7ZX08_9BILA</name>
<proteinExistence type="predicted"/>
<sequence length="87" mass="9465">MTSGIDTDGDGNTSQQMRTGSCPWLGAFELLPGPLGLGPGDRICFVVGRKGVLPSRSLDVRLTSFLLFHDHNTLLYGLPFAWLSWSL</sequence>
<accession>A0A1I7ZX08</accession>
<dbReference type="AlphaFoldDB" id="A0A1I7ZX08"/>
<keyword evidence="1" id="KW-1185">Reference proteome</keyword>
<organism evidence="1 2">
    <name type="scientific">Steinernema glaseri</name>
    <dbReference type="NCBI Taxonomy" id="37863"/>
    <lineage>
        <taxon>Eukaryota</taxon>
        <taxon>Metazoa</taxon>
        <taxon>Ecdysozoa</taxon>
        <taxon>Nematoda</taxon>
        <taxon>Chromadorea</taxon>
        <taxon>Rhabditida</taxon>
        <taxon>Tylenchina</taxon>
        <taxon>Panagrolaimomorpha</taxon>
        <taxon>Strongyloidoidea</taxon>
        <taxon>Steinernematidae</taxon>
        <taxon>Steinernema</taxon>
    </lineage>
</organism>
<protein>
    <submittedName>
        <fullName evidence="2">Uncharacterized protein</fullName>
    </submittedName>
</protein>